<dbReference type="AlphaFoldDB" id="A0A9P5N4X2"/>
<reference evidence="1" key="2">
    <citation type="journal article" date="2020" name="Nat. Commun.">
        <title>Large-scale genome sequencing of mycorrhizal fungi provides insights into the early evolution of symbiotic traits.</title>
        <authorList>
            <person name="Miyauchi S."/>
            <person name="Kiss E."/>
            <person name="Kuo A."/>
            <person name="Drula E."/>
            <person name="Kohler A."/>
            <person name="Sanchez-Garcia M."/>
            <person name="Morin E."/>
            <person name="Andreopoulos B."/>
            <person name="Barry K.W."/>
            <person name="Bonito G."/>
            <person name="Buee M."/>
            <person name="Carver A."/>
            <person name="Chen C."/>
            <person name="Cichocki N."/>
            <person name="Clum A."/>
            <person name="Culley D."/>
            <person name="Crous P.W."/>
            <person name="Fauchery L."/>
            <person name="Girlanda M."/>
            <person name="Hayes R.D."/>
            <person name="Keri Z."/>
            <person name="LaButti K."/>
            <person name="Lipzen A."/>
            <person name="Lombard V."/>
            <person name="Magnuson J."/>
            <person name="Maillard F."/>
            <person name="Murat C."/>
            <person name="Nolan M."/>
            <person name="Ohm R.A."/>
            <person name="Pangilinan J."/>
            <person name="Pereira M.F."/>
            <person name="Perotto S."/>
            <person name="Peter M."/>
            <person name="Pfister S."/>
            <person name="Riley R."/>
            <person name="Sitrit Y."/>
            <person name="Stielow J.B."/>
            <person name="Szollosi G."/>
            <person name="Zifcakova L."/>
            <person name="Stursova M."/>
            <person name="Spatafora J.W."/>
            <person name="Tedersoo L."/>
            <person name="Vaario L.M."/>
            <person name="Yamada A."/>
            <person name="Yan M."/>
            <person name="Wang P."/>
            <person name="Xu J."/>
            <person name="Bruns T."/>
            <person name="Baldrian P."/>
            <person name="Vilgalys R."/>
            <person name="Dunand C."/>
            <person name="Henrissat B."/>
            <person name="Grigoriev I.V."/>
            <person name="Hibbett D."/>
            <person name="Nagy L.G."/>
            <person name="Martin F.M."/>
        </authorList>
    </citation>
    <scope>NUCLEOTIDE SEQUENCE</scope>
    <source>
        <strain evidence="1">Prilba</strain>
    </source>
</reference>
<evidence type="ECO:0000313" key="1">
    <source>
        <dbReference type="EMBL" id="KAF8486339.1"/>
    </source>
</evidence>
<dbReference type="EMBL" id="WHVB01000002">
    <property type="protein sequence ID" value="KAF8486339.1"/>
    <property type="molecule type" value="Genomic_DNA"/>
</dbReference>
<dbReference type="Proteomes" id="UP000759537">
    <property type="component" value="Unassembled WGS sequence"/>
</dbReference>
<name>A0A9P5N4X2_9AGAM</name>
<accession>A0A9P5N4X2</accession>
<gene>
    <name evidence="1" type="ORF">DFH94DRAFT_679034</name>
</gene>
<proteinExistence type="predicted"/>
<comment type="caution">
    <text evidence="1">The sequence shown here is derived from an EMBL/GenBank/DDBJ whole genome shotgun (WGS) entry which is preliminary data.</text>
</comment>
<keyword evidence="2" id="KW-1185">Reference proteome</keyword>
<protein>
    <submittedName>
        <fullName evidence="1">Uncharacterized protein</fullName>
    </submittedName>
</protein>
<evidence type="ECO:0000313" key="2">
    <source>
        <dbReference type="Proteomes" id="UP000759537"/>
    </source>
</evidence>
<sequence>MRVPPECTSCMRAPNTCMNEEGSGTNTSGWASSECKGARTCVQCAHWGMWVDSVVSQGKHTWCLRVDEGVSIVSEDIVEHLHTRWRPVWVWVWAWASIAYRAETYLTQPSSEGGRMGMGEDVEDVGWHRGVKWALALAYREGEGEDWAKLGEGIIRQKDRGFSANIKQYN</sequence>
<reference evidence="1" key="1">
    <citation type="submission" date="2019-10" db="EMBL/GenBank/DDBJ databases">
        <authorList>
            <consortium name="DOE Joint Genome Institute"/>
            <person name="Kuo A."/>
            <person name="Miyauchi S."/>
            <person name="Kiss E."/>
            <person name="Drula E."/>
            <person name="Kohler A."/>
            <person name="Sanchez-Garcia M."/>
            <person name="Andreopoulos B."/>
            <person name="Barry K.W."/>
            <person name="Bonito G."/>
            <person name="Buee M."/>
            <person name="Carver A."/>
            <person name="Chen C."/>
            <person name="Cichocki N."/>
            <person name="Clum A."/>
            <person name="Culley D."/>
            <person name="Crous P.W."/>
            <person name="Fauchery L."/>
            <person name="Girlanda M."/>
            <person name="Hayes R."/>
            <person name="Keri Z."/>
            <person name="LaButti K."/>
            <person name="Lipzen A."/>
            <person name="Lombard V."/>
            <person name="Magnuson J."/>
            <person name="Maillard F."/>
            <person name="Morin E."/>
            <person name="Murat C."/>
            <person name="Nolan M."/>
            <person name="Ohm R."/>
            <person name="Pangilinan J."/>
            <person name="Pereira M."/>
            <person name="Perotto S."/>
            <person name="Peter M."/>
            <person name="Riley R."/>
            <person name="Sitrit Y."/>
            <person name="Stielow B."/>
            <person name="Szollosi G."/>
            <person name="Zifcakova L."/>
            <person name="Stursova M."/>
            <person name="Spatafora J.W."/>
            <person name="Tedersoo L."/>
            <person name="Vaario L.-M."/>
            <person name="Yamada A."/>
            <person name="Yan M."/>
            <person name="Wang P."/>
            <person name="Xu J."/>
            <person name="Bruns T."/>
            <person name="Baldrian P."/>
            <person name="Vilgalys R."/>
            <person name="Henrissat B."/>
            <person name="Grigoriev I.V."/>
            <person name="Hibbett D."/>
            <person name="Nagy L.G."/>
            <person name="Martin F.M."/>
        </authorList>
    </citation>
    <scope>NUCLEOTIDE SEQUENCE</scope>
    <source>
        <strain evidence="1">Prilba</strain>
    </source>
</reference>
<organism evidence="1 2">
    <name type="scientific">Russula ochroleuca</name>
    <dbReference type="NCBI Taxonomy" id="152965"/>
    <lineage>
        <taxon>Eukaryota</taxon>
        <taxon>Fungi</taxon>
        <taxon>Dikarya</taxon>
        <taxon>Basidiomycota</taxon>
        <taxon>Agaricomycotina</taxon>
        <taxon>Agaricomycetes</taxon>
        <taxon>Russulales</taxon>
        <taxon>Russulaceae</taxon>
        <taxon>Russula</taxon>
    </lineage>
</organism>